<comment type="caution">
    <text evidence="1">The sequence shown here is derived from an EMBL/GenBank/DDBJ whole genome shotgun (WGS) entry which is preliminary data.</text>
</comment>
<dbReference type="EMBL" id="LCAO01000007">
    <property type="protein sequence ID" value="KKR91796.1"/>
    <property type="molecule type" value="Genomic_DNA"/>
</dbReference>
<protein>
    <submittedName>
        <fullName evidence="1">Uncharacterized protein</fullName>
    </submittedName>
</protein>
<name>A0A0G0UWA9_9BACT</name>
<proteinExistence type="predicted"/>
<sequence>MAIWLNGFNHLRFGFGFSLDPDKIGVDKGSKRWLNNHASEFFPVYASNFSRI</sequence>
<gene>
    <name evidence="1" type="ORF">UU42_C0007G0013</name>
</gene>
<evidence type="ECO:0000313" key="1">
    <source>
        <dbReference type="EMBL" id="KKR91796.1"/>
    </source>
</evidence>
<organism evidence="1 2">
    <name type="scientific">Candidatus Woesebacteria bacterium GW2011_GWA1_41_13b</name>
    <dbReference type="NCBI Taxonomy" id="1618555"/>
    <lineage>
        <taxon>Bacteria</taxon>
        <taxon>Candidatus Woeseibacteriota</taxon>
    </lineage>
</organism>
<reference evidence="1 2" key="1">
    <citation type="journal article" date="2015" name="Nature">
        <title>rRNA introns, odd ribosomes, and small enigmatic genomes across a large radiation of phyla.</title>
        <authorList>
            <person name="Brown C.T."/>
            <person name="Hug L.A."/>
            <person name="Thomas B.C."/>
            <person name="Sharon I."/>
            <person name="Castelle C.J."/>
            <person name="Singh A."/>
            <person name="Wilkins M.J."/>
            <person name="Williams K.H."/>
            <person name="Banfield J.F."/>
        </authorList>
    </citation>
    <scope>NUCLEOTIDE SEQUENCE [LARGE SCALE GENOMIC DNA]</scope>
</reference>
<evidence type="ECO:0000313" key="2">
    <source>
        <dbReference type="Proteomes" id="UP000034676"/>
    </source>
</evidence>
<accession>A0A0G0UWA9</accession>
<dbReference type="Proteomes" id="UP000034676">
    <property type="component" value="Unassembled WGS sequence"/>
</dbReference>
<dbReference type="AlphaFoldDB" id="A0A0G0UWA9"/>